<name>D6WGJ0_TRICA</name>
<feature type="active site" description="Proton acceptor" evidence="7">
    <location>
        <position position="376"/>
    </location>
</feature>
<dbReference type="EMBL" id="KQ971321">
    <property type="protein sequence ID" value="EFA00566.1"/>
    <property type="molecule type" value="Genomic_DNA"/>
</dbReference>
<feature type="signal peptide" evidence="8">
    <location>
        <begin position="1"/>
        <end position="17"/>
    </location>
</feature>
<keyword evidence="8" id="KW-0732">Signal</keyword>
<dbReference type="InterPro" id="IPR000639">
    <property type="entry name" value="Epox_hydrolase-like"/>
</dbReference>
<dbReference type="HOGENOM" id="CLU_019414_3_0_1"/>
<dbReference type="PANTHER" id="PTHR21661">
    <property type="entry name" value="EPOXIDE HYDROLASE 1-RELATED"/>
    <property type="match status" value="1"/>
</dbReference>
<feature type="domain" description="Epoxide hydrolase N-terminal" evidence="9">
    <location>
        <begin position="49"/>
        <end position="120"/>
    </location>
</feature>
<dbReference type="PIRSF" id="PIRSF001112">
    <property type="entry name" value="Epoxide_hydrolase"/>
    <property type="match status" value="1"/>
</dbReference>
<evidence type="ECO:0000256" key="3">
    <source>
        <dbReference type="ARBA" id="ARBA00010088"/>
    </source>
</evidence>
<evidence type="ECO:0000256" key="4">
    <source>
        <dbReference type="ARBA" id="ARBA00022797"/>
    </source>
</evidence>
<dbReference type="Proteomes" id="UP000007266">
    <property type="component" value="Linkage group 3"/>
</dbReference>
<dbReference type="PANTHER" id="PTHR21661:SF35">
    <property type="entry name" value="EPOXIDE HYDROLASE"/>
    <property type="match status" value="1"/>
</dbReference>
<evidence type="ECO:0000256" key="7">
    <source>
        <dbReference type="PIRSR" id="PIRSR001112-1"/>
    </source>
</evidence>
<organism evidence="10 11">
    <name type="scientific">Tribolium castaneum</name>
    <name type="common">Red flour beetle</name>
    <dbReference type="NCBI Taxonomy" id="7070"/>
    <lineage>
        <taxon>Eukaryota</taxon>
        <taxon>Metazoa</taxon>
        <taxon>Ecdysozoa</taxon>
        <taxon>Arthropoda</taxon>
        <taxon>Hexapoda</taxon>
        <taxon>Insecta</taxon>
        <taxon>Pterygota</taxon>
        <taxon>Neoptera</taxon>
        <taxon>Endopterygota</taxon>
        <taxon>Coleoptera</taxon>
        <taxon>Polyphaga</taxon>
        <taxon>Cucujiformia</taxon>
        <taxon>Tenebrionidae</taxon>
        <taxon>Tenebrionidae incertae sedis</taxon>
        <taxon>Tribolium</taxon>
    </lineage>
</organism>
<comment type="catalytic activity">
    <reaction evidence="6">
        <text>cis-stilbene oxide + H2O = (1R,2R)-hydrobenzoin</text>
        <dbReference type="Rhea" id="RHEA:23900"/>
        <dbReference type="ChEBI" id="CHEBI:15377"/>
        <dbReference type="ChEBI" id="CHEBI:50004"/>
        <dbReference type="ChEBI" id="CHEBI:50014"/>
        <dbReference type="EC" id="3.3.2.9"/>
    </reaction>
</comment>
<dbReference type="eggNOG" id="KOG2565">
    <property type="taxonomic scope" value="Eukaryota"/>
</dbReference>
<keyword evidence="6" id="KW-0256">Endoplasmic reticulum</keyword>
<reference evidence="10 11" key="1">
    <citation type="journal article" date="2008" name="Nature">
        <title>The genome of the model beetle and pest Tribolium castaneum.</title>
        <authorList>
            <consortium name="Tribolium Genome Sequencing Consortium"/>
            <person name="Richards S."/>
            <person name="Gibbs R.A."/>
            <person name="Weinstock G.M."/>
            <person name="Brown S.J."/>
            <person name="Denell R."/>
            <person name="Beeman R.W."/>
            <person name="Gibbs R."/>
            <person name="Beeman R.W."/>
            <person name="Brown S.J."/>
            <person name="Bucher G."/>
            <person name="Friedrich M."/>
            <person name="Grimmelikhuijzen C.J."/>
            <person name="Klingler M."/>
            <person name="Lorenzen M."/>
            <person name="Richards S."/>
            <person name="Roth S."/>
            <person name="Schroder R."/>
            <person name="Tautz D."/>
            <person name="Zdobnov E.M."/>
            <person name="Muzny D."/>
            <person name="Gibbs R.A."/>
            <person name="Weinstock G.M."/>
            <person name="Attaway T."/>
            <person name="Bell S."/>
            <person name="Buhay C.J."/>
            <person name="Chandrabose M.N."/>
            <person name="Chavez D."/>
            <person name="Clerk-Blankenburg K.P."/>
            <person name="Cree A."/>
            <person name="Dao M."/>
            <person name="Davis C."/>
            <person name="Chacko J."/>
            <person name="Dinh H."/>
            <person name="Dugan-Rocha S."/>
            <person name="Fowler G."/>
            <person name="Garner T.T."/>
            <person name="Garnes J."/>
            <person name="Gnirke A."/>
            <person name="Hawes A."/>
            <person name="Hernandez J."/>
            <person name="Hines S."/>
            <person name="Holder M."/>
            <person name="Hume J."/>
            <person name="Jhangiani S.N."/>
            <person name="Joshi V."/>
            <person name="Khan Z.M."/>
            <person name="Jackson L."/>
            <person name="Kovar C."/>
            <person name="Kowis A."/>
            <person name="Lee S."/>
            <person name="Lewis L.R."/>
            <person name="Margolis J."/>
            <person name="Morgan M."/>
            <person name="Nazareth L.V."/>
            <person name="Nguyen N."/>
            <person name="Okwuonu G."/>
            <person name="Parker D."/>
            <person name="Richards S."/>
            <person name="Ruiz S.J."/>
            <person name="Santibanez J."/>
            <person name="Savard J."/>
            <person name="Scherer S.E."/>
            <person name="Schneider B."/>
            <person name="Sodergren E."/>
            <person name="Tautz D."/>
            <person name="Vattahil S."/>
            <person name="Villasana D."/>
            <person name="White C.S."/>
            <person name="Wright R."/>
            <person name="Park Y."/>
            <person name="Beeman R.W."/>
            <person name="Lord J."/>
            <person name="Oppert B."/>
            <person name="Lorenzen M."/>
            <person name="Brown S."/>
            <person name="Wang L."/>
            <person name="Savard J."/>
            <person name="Tautz D."/>
            <person name="Richards S."/>
            <person name="Weinstock G."/>
            <person name="Gibbs R.A."/>
            <person name="Liu Y."/>
            <person name="Worley K."/>
            <person name="Weinstock G."/>
            <person name="Elsik C.G."/>
            <person name="Reese J.T."/>
            <person name="Elhaik E."/>
            <person name="Landan G."/>
            <person name="Graur D."/>
            <person name="Arensburger P."/>
            <person name="Atkinson P."/>
            <person name="Beeman R.W."/>
            <person name="Beidler J."/>
            <person name="Brown S.J."/>
            <person name="Demuth J.P."/>
            <person name="Drury D.W."/>
            <person name="Du Y.Z."/>
            <person name="Fujiwara H."/>
            <person name="Lorenzen M."/>
            <person name="Maselli V."/>
            <person name="Osanai M."/>
            <person name="Park Y."/>
            <person name="Robertson H.M."/>
            <person name="Tu Z."/>
            <person name="Wang J.J."/>
            <person name="Wang S."/>
            <person name="Richards S."/>
            <person name="Song H."/>
            <person name="Zhang L."/>
            <person name="Sodergren E."/>
            <person name="Werner D."/>
            <person name="Stanke M."/>
            <person name="Morgenstern B."/>
            <person name="Solovyev V."/>
            <person name="Kosarev P."/>
            <person name="Brown G."/>
            <person name="Chen H.C."/>
            <person name="Ermolaeva O."/>
            <person name="Hlavina W."/>
            <person name="Kapustin Y."/>
            <person name="Kiryutin B."/>
            <person name="Kitts P."/>
            <person name="Maglott D."/>
            <person name="Pruitt K."/>
            <person name="Sapojnikov V."/>
            <person name="Souvorov A."/>
            <person name="Mackey A.J."/>
            <person name="Waterhouse R.M."/>
            <person name="Wyder S."/>
            <person name="Zdobnov E.M."/>
            <person name="Zdobnov E.M."/>
            <person name="Wyder S."/>
            <person name="Kriventseva E.V."/>
            <person name="Kadowaki T."/>
            <person name="Bork P."/>
            <person name="Aranda M."/>
            <person name="Bao R."/>
            <person name="Beermann A."/>
            <person name="Berns N."/>
            <person name="Bolognesi R."/>
            <person name="Bonneton F."/>
            <person name="Bopp D."/>
            <person name="Brown S.J."/>
            <person name="Bucher G."/>
            <person name="Butts T."/>
            <person name="Chaumot A."/>
            <person name="Denell R.E."/>
            <person name="Ferrier D.E."/>
            <person name="Friedrich M."/>
            <person name="Gordon C.M."/>
            <person name="Jindra M."/>
            <person name="Klingler M."/>
            <person name="Lan Q."/>
            <person name="Lattorff H.M."/>
            <person name="Laudet V."/>
            <person name="von Levetsow C."/>
            <person name="Liu Z."/>
            <person name="Lutz R."/>
            <person name="Lynch J.A."/>
            <person name="da Fonseca R.N."/>
            <person name="Posnien N."/>
            <person name="Reuter R."/>
            <person name="Roth S."/>
            <person name="Savard J."/>
            <person name="Schinko J.B."/>
            <person name="Schmitt C."/>
            <person name="Schoppmeier M."/>
            <person name="Schroder R."/>
            <person name="Shippy T.D."/>
            <person name="Simonnet F."/>
            <person name="Marques-Souza H."/>
            <person name="Tautz D."/>
            <person name="Tomoyasu Y."/>
            <person name="Trauner J."/>
            <person name="Van der Zee M."/>
            <person name="Vervoort M."/>
            <person name="Wittkopp N."/>
            <person name="Wimmer E.A."/>
            <person name="Yang X."/>
            <person name="Jones A.K."/>
            <person name="Sattelle D.B."/>
            <person name="Ebert P.R."/>
            <person name="Nelson D."/>
            <person name="Scott J.G."/>
            <person name="Beeman R.W."/>
            <person name="Muthukrishnan S."/>
            <person name="Kramer K.J."/>
            <person name="Arakane Y."/>
            <person name="Beeman R.W."/>
            <person name="Zhu Q."/>
            <person name="Hogenkamp D."/>
            <person name="Dixit R."/>
            <person name="Oppert B."/>
            <person name="Jiang H."/>
            <person name="Zou Z."/>
            <person name="Marshall J."/>
            <person name="Elpidina E."/>
            <person name="Vinokurov K."/>
            <person name="Oppert C."/>
            <person name="Zou Z."/>
            <person name="Evans J."/>
            <person name="Lu Z."/>
            <person name="Zhao P."/>
            <person name="Sumathipala N."/>
            <person name="Altincicek B."/>
            <person name="Vilcinskas A."/>
            <person name="Williams M."/>
            <person name="Hultmark D."/>
            <person name="Hetru C."/>
            <person name="Jiang H."/>
            <person name="Grimmelikhuijzen C.J."/>
            <person name="Hauser F."/>
            <person name="Cazzamali G."/>
            <person name="Williamson M."/>
            <person name="Park Y."/>
            <person name="Li B."/>
            <person name="Tanaka Y."/>
            <person name="Predel R."/>
            <person name="Neupert S."/>
            <person name="Schachtner J."/>
            <person name="Verleyen P."/>
            <person name="Raible F."/>
            <person name="Bork P."/>
            <person name="Friedrich M."/>
            <person name="Walden K.K."/>
            <person name="Robertson H.M."/>
            <person name="Angeli S."/>
            <person name="Foret S."/>
            <person name="Bucher G."/>
            <person name="Schuetz S."/>
            <person name="Maleszka R."/>
            <person name="Wimmer E.A."/>
            <person name="Beeman R.W."/>
            <person name="Lorenzen M."/>
            <person name="Tomoyasu Y."/>
            <person name="Miller S.C."/>
            <person name="Grossmann D."/>
            <person name="Bucher G."/>
        </authorList>
    </citation>
    <scope>NUCLEOTIDE SEQUENCE [LARGE SCALE GENOMIC DNA]</scope>
    <source>
        <strain evidence="10 11">Georgia GA2</strain>
    </source>
</reference>
<dbReference type="Gene3D" id="3.40.50.1820">
    <property type="entry name" value="alpha/beta hydrolase"/>
    <property type="match status" value="2"/>
</dbReference>
<dbReference type="AlphaFoldDB" id="D6WGJ0"/>
<evidence type="ECO:0000313" key="10">
    <source>
        <dbReference type="EMBL" id="EFA00566.1"/>
    </source>
</evidence>
<evidence type="ECO:0000256" key="1">
    <source>
        <dbReference type="ARBA" id="ARBA00000221"/>
    </source>
</evidence>
<dbReference type="GO" id="GO:0005789">
    <property type="term" value="C:endoplasmic reticulum membrane"/>
    <property type="evidence" value="ECO:0007669"/>
    <property type="project" value="UniProtKB-SubCell"/>
</dbReference>
<sequence>MGLIIKLVLVIITVLTAYQISKLFETPPVPKLENTWWGPRDPSKEDTAIKPFKINVSDEVLKDLQHRLANARPLVPPLEGAQQHYGMNTKLLGKIIDHWRTKYNWREREKFLNQYPQFTARNFVFEVIVPSLPGYGFSEAAVRPGLGPIEMSVVFKNFMKRIGFDKYYIQGGDWGALIVQNMATLFPEHVLGVHSNMCFVNTPLSNLKLLLGSIYPPLIVSKEMESKIYPLSAFYSNILLEMGYMHLQATKPDTVGVALNDSPVGLAAYILEKFTTWTNADWKDLEDGGLTKKYKLDDLLDNVMIYWVSNSITTSVRLYSEAFNKAQLSLGVERIPLKVPSACAVFRNEIAHQPPALLSEKYHNLVHYSEKSDGGHFAAFEVPKILAEDIFVGVEKMIAANSPKK</sequence>
<dbReference type="EC" id="3.3.2.9" evidence="6"/>
<proteinExistence type="inferred from homology"/>
<dbReference type="GO" id="GO:0097176">
    <property type="term" value="P:epoxide metabolic process"/>
    <property type="evidence" value="ECO:0000318"/>
    <property type="project" value="GO_Central"/>
</dbReference>
<dbReference type="InterPro" id="IPR016292">
    <property type="entry name" value="Epoxide_hydrolase"/>
</dbReference>
<feature type="chain" id="PRO_5003089319" description="Epoxide hydrolase" evidence="8">
    <location>
        <begin position="18"/>
        <end position="405"/>
    </location>
</feature>
<reference evidence="10 11" key="2">
    <citation type="journal article" date="2010" name="Nucleic Acids Res.">
        <title>BeetleBase in 2010: revisions to provide comprehensive genomic information for Tribolium castaneum.</title>
        <authorList>
            <person name="Kim H.S."/>
            <person name="Murphy T."/>
            <person name="Xia J."/>
            <person name="Caragea D."/>
            <person name="Park Y."/>
            <person name="Beeman R.W."/>
            <person name="Lorenzen M.D."/>
            <person name="Butcher S."/>
            <person name="Manak J.R."/>
            <person name="Brown S.J."/>
        </authorList>
    </citation>
    <scope>GENOME REANNOTATION</scope>
    <source>
        <strain evidence="10 11">Georgia GA2</strain>
    </source>
</reference>
<keyword evidence="5 6" id="KW-0378">Hydrolase</keyword>
<evidence type="ECO:0000256" key="5">
    <source>
        <dbReference type="ARBA" id="ARBA00022801"/>
    </source>
</evidence>
<comment type="similarity">
    <text evidence="3 6">Belongs to the peptidase S33 family.</text>
</comment>
<keyword evidence="4 6" id="KW-0058">Aromatic hydrocarbons catabolism</keyword>
<evidence type="ECO:0000259" key="9">
    <source>
        <dbReference type="Pfam" id="PF06441"/>
    </source>
</evidence>
<gene>
    <name evidence="10" type="primary">GLEAN_03436</name>
    <name evidence="10" type="ORF">TcasGA2_TC003436</name>
</gene>
<protein>
    <recommendedName>
        <fullName evidence="6">Epoxide hydrolase</fullName>
        <ecNumber evidence="6">3.3.2.9</ecNumber>
    </recommendedName>
</protein>
<evidence type="ECO:0000256" key="2">
    <source>
        <dbReference type="ARBA" id="ARBA00004111"/>
    </source>
</evidence>
<dbReference type="PhylomeDB" id="D6WGJ0"/>
<dbReference type="STRING" id="7070.D6WGJ0"/>
<keyword evidence="11" id="KW-1185">Reference proteome</keyword>
<dbReference type="SUPFAM" id="SSF53474">
    <property type="entry name" value="alpha/beta-Hydrolases"/>
    <property type="match status" value="1"/>
</dbReference>
<dbReference type="GO" id="GO:0004301">
    <property type="term" value="F:epoxide hydrolase activity"/>
    <property type="evidence" value="ECO:0000318"/>
    <property type="project" value="GO_Central"/>
</dbReference>
<dbReference type="InterPro" id="IPR010497">
    <property type="entry name" value="Epoxide_hydro_N"/>
</dbReference>
<dbReference type="PRINTS" id="PR00412">
    <property type="entry name" value="EPOXHYDRLASE"/>
</dbReference>
<feature type="active site" description="Nucleophile" evidence="7">
    <location>
        <position position="173"/>
    </location>
</feature>
<comment type="catalytic activity">
    <reaction evidence="1 6">
        <text>1-(4-methoxyphenyl)-N-methyl-N-[(3-methyloxetan-3-yl)methyl]methanamine + H2O = 2-{[(4-methoxybenzyl)(methyl)amino]methyl}-2-methylpropane-1,3-diol</text>
        <dbReference type="Rhea" id="RHEA:55764"/>
        <dbReference type="ChEBI" id="CHEBI:15377"/>
        <dbReference type="ChEBI" id="CHEBI:139161"/>
        <dbReference type="ChEBI" id="CHEBI:139164"/>
        <dbReference type="EC" id="3.3.2.9"/>
    </reaction>
</comment>
<comment type="subcellular location">
    <subcellularLocation>
        <location evidence="6">Endoplasmic reticulum membrane</location>
    </subcellularLocation>
    <subcellularLocation>
        <location evidence="2">Microsome membrane</location>
        <topology evidence="2">Single-pass membrane protein</topology>
    </subcellularLocation>
</comment>
<comment type="function">
    <text evidence="6">Catalyzes juvenile hormone hydrolysis.</text>
</comment>
<evidence type="ECO:0000313" key="11">
    <source>
        <dbReference type="Proteomes" id="UP000007266"/>
    </source>
</evidence>
<keyword evidence="6" id="KW-0472">Membrane</keyword>
<dbReference type="Pfam" id="PF06441">
    <property type="entry name" value="EHN"/>
    <property type="match status" value="1"/>
</dbReference>
<dbReference type="InterPro" id="IPR029058">
    <property type="entry name" value="AB_hydrolase_fold"/>
</dbReference>
<dbReference type="OMA" id="VGVHVNY"/>
<evidence type="ECO:0000256" key="6">
    <source>
        <dbReference type="PIRNR" id="PIRNR001112"/>
    </source>
</evidence>
<dbReference type="FunCoup" id="D6WGJ0">
    <property type="interactions" value="214"/>
</dbReference>
<evidence type="ECO:0000256" key="8">
    <source>
        <dbReference type="SAM" id="SignalP"/>
    </source>
</evidence>
<accession>D6WGJ0</accession>
<feature type="active site" description="Proton donor" evidence="7">
    <location>
        <position position="319"/>
    </location>
</feature>
<dbReference type="InParanoid" id="D6WGJ0"/>
<dbReference type="GO" id="GO:0033961">
    <property type="term" value="F:cis-stilbene-oxide hydrolase activity"/>
    <property type="evidence" value="ECO:0007669"/>
    <property type="project" value="UniProtKB-UniRule"/>
</dbReference>